<reference evidence="2 3" key="1">
    <citation type="submission" date="2016-10" db="EMBL/GenBank/DDBJ databases">
        <authorList>
            <person name="de Groot N.N."/>
        </authorList>
    </citation>
    <scope>NUCLEOTIDE SEQUENCE [LARGE SCALE GENOMIC DNA]</scope>
    <source>
        <strain evidence="2 3">DSM 18180</strain>
    </source>
</reference>
<feature type="signal peptide" evidence="1">
    <location>
        <begin position="1"/>
        <end position="19"/>
    </location>
</feature>
<evidence type="ECO:0000313" key="2">
    <source>
        <dbReference type="EMBL" id="SFZ94253.1"/>
    </source>
</evidence>
<dbReference type="EMBL" id="FPKV01000004">
    <property type="protein sequence ID" value="SFZ94253.1"/>
    <property type="molecule type" value="Genomic_DNA"/>
</dbReference>
<evidence type="ECO:0008006" key="4">
    <source>
        <dbReference type="Google" id="ProtNLM"/>
    </source>
</evidence>
<evidence type="ECO:0000256" key="1">
    <source>
        <dbReference type="SAM" id="SignalP"/>
    </source>
</evidence>
<evidence type="ECO:0000313" key="3">
    <source>
        <dbReference type="Proteomes" id="UP000182544"/>
    </source>
</evidence>
<name>A0A1K2IP81_9FLAO</name>
<sequence>MKKFTILFLSLSISLFSCSNDSDNNISADIVGTWIGVDVNYTGSTTTKFQGENVTANFIGEAYDVDYTLTFLENPNTFVSDGSYNIELTTTIDGQTQVDNSENLEFLSGGSWIKVGNQLSVVEDGETIILTIKELTETSMTLTAVEVEEIIDQGIAFSSTVNIVVTYIRQ</sequence>
<dbReference type="RefSeq" id="WP_072403221.1">
    <property type="nucleotide sequence ID" value="NZ_FPKV01000004.1"/>
</dbReference>
<dbReference type="PROSITE" id="PS51257">
    <property type="entry name" value="PROKAR_LIPOPROTEIN"/>
    <property type="match status" value="1"/>
</dbReference>
<accession>A0A1K2IP81</accession>
<organism evidence="2 3">
    <name type="scientific">Flaviramulus basaltis</name>
    <dbReference type="NCBI Taxonomy" id="369401"/>
    <lineage>
        <taxon>Bacteria</taxon>
        <taxon>Pseudomonadati</taxon>
        <taxon>Bacteroidota</taxon>
        <taxon>Flavobacteriia</taxon>
        <taxon>Flavobacteriales</taxon>
        <taxon>Flavobacteriaceae</taxon>
        <taxon>Flaviramulus</taxon>
    </lineage>
</organism>
<dbReference type="AlphaFoldDB" id="A0A1K2IP81"/>
<gene>
    <name evidence="2" type="ORF">SAMN05428642_10427</name>
</gene>
<dbReference type="OrthoDB" id="1202622at2"/>
<keyword evidence="1" id="KW-0732">Signal</keyword>
<keyword evidence="3" id="KW-1185">Reference proteome</keyword>
<proteinExistence type="predicted"/>
<protein>
    <recommendedName>
        <fullName evidence="4">Lipocalin-like domain-containing protein</fullName>
    </recommendedName>
</protein>
<feature type="chain" id="PRO_5012905180" description="Lipocalin-like domain-containing protein" evidence="1">
    <location>
        <begin position="20"/>
        <end position="170"/>
    </location>
</feature>
<dbReference type="Proteomes" id="UP000182544">
    <property type="component" value="Unassembled WGS sequence"/>
</dbReference>